<dbReference type="Pfam" id="PF18975">
    <property type="entry name" value="DUF5711"/>
    <property type="match status" value="1"/>
</dbReference>
<evidence type="ECO:0008006" key="3">
    <source>
        <dbReference type="Google" id="ProtNLM"/>
    </source>
</evidence>
<evidence type="ECO:0000313" key="2">
    <source>
        <dbReference type="Proteomes" id="UP000746471"/>
    </source>
</evidence>
<keyword evidence="2" id="KW-1185">Reference proteome</keyword>
<comment type="caution">
    <text evidence="1">The sequence shown here is derived from an EMBL/GenBank/DDBJ whole genome shotgun (WGS) entry which is preliminary data.</text>
</comment>
<accession>A0ABS5PND8</accession>
<dbReference type="EMBL" id="JAHBCL010000011">
    <property type="protein sequence ID" value="MBS7526556.1"/>
    <property type="molecule type" value="Genomic_DNA"/>
</dbReference>
<sequence length="366" mass="41710">MKRWKFFSVVSLALSIFIVFQGNHIIQWFTKTSFEKVHQIEFNKNSDFEYRATLVNMDDAYVVIEKDAVYLYNATGELMWSKPLSSQNTLVASGKREFVLAEKKAGDIFVIDEKGNIKASVLGIGALQSLKIFDDTYVGAVMTDGTLNIYDEKMNLMGVTKLPNGEMIDFDVNAKRQDIVMGILDLSRTDFNSKLVIAGFNGNIISGSNLIQDVIFDLDLTDDAMWITTDHQLRLYNYDSELLHEISLDRLVNGIYFDEIAERMYLQLTNEESELSNPKSKQTLVCYDSSGKIVYDIPLTLTEINGIKGFDDKMCLYNDNNVYFYDSSGKLLEHYTTVEAIRDVLLTRANTFGIVYDNSMDIYVEK</sequence>
<gene>
    <name evidence="1" type="ORF">KHM83_07700</name>
</gene>
<dbReference type="InterPro" id="IPR043765">
    <property type="entry name" value="DUF5711"/>
</dbReference>
<evidence type="ECO:0000313" key="1">
    <source>
        <dbReference type="EMBL" id="MBS7526556.1"/>
    </source>
</evidence>
<reference evidence="1 2" key="1">
    <citation type="submission" date="2021-05" db="EMBL/GenBank/DDBJ databases">
        <title>Fusibacter ferrireducens sp. nov., an anaerobic, sulfur- and Fe-reducing bacterium isolated from the mangrove sediment.</title>
        <authorList>
            <person name="Qiu D."/>
        </authorList>
    </citation>
    <scope>NUCLEOTIDE SEQUENCE [LARGE SCALE GENOMIC DNA]</scope>
    <source>
        <strain evidence="1 2">DSM 12116</strain>
    </source>
</reference>
<organism evidence="1 2">
    <name type="scientific">Fusibacter paucivorans</name>
    <dbReference type="NCBI Taxonomy" id="76009"/>
    <lineage>
        <taxon>Bacteria</taxon>
        <taxon>Bacillati</taxon>
        <taxon>Bacillota</taxon>
        <taxon>Clostridia</taxon>
        <taxon>Eubacteriales</taxon>
        <taxon>Eubacteriales Family XII. Incertae Sedis</taxon>
        <taxon>Fusibacter</taxon>
    </lineage>
</organism>
<protein>
    <recommendedName>
        <fullName evidence="3">PQQ-like domain-containing protein</fullName>
    </recommendedName>
</protein>
<proteinExistence type="predicted"/>
<dbReference type="Proteomes" id="UP000746471">
    <property type="component" value="Unassembled WGS sequence"/>
</dbReference>
<dbReference type="SUPFAM" id="SSF101898">
    <property type="entry name" value="NHL repeat"/>
    <property type="match status" value="1"/>
</dbReference>
<dbReference type="RefSeq" id="WP_213236417.1">
    <property type="nucleotide sequence ID" value="NZ_JAHBCL010000011.1"/>
</dbReference>
<name>A0ABS5PND8_9FIRM</name>